<reference evidence="1 2" key="1">
    <citation type="submission" date="2014-01" db="EMBL/GenBank/DDBJ databases">
        <title>Complete sequence of plasmid1 of ionizing-radiation resistance bacterium Hymenobacter swuensis DY53.</title>
        <authorList>
            <person name="Jung J.-H."/>
            <person name="Jeong S.-W."/>
            <person name="Joe M.-H."/>
            <person name="Cho y.-j."/>
            <person name="Kim M.-K."/>
            <person name="Lim S.-Y."/>
        </authorList>
    </citation>
    <scope>NUCLEOTIDE SEQUENCE [LARGE SCALE GENOMIC DNA]</scope>
    <source>
        <strain evidence="1 2">DY53</strain>
        <plasmid evidence="1 2">pHsw1</plasmid>
    </source>
</reference>
<geneLocation type="plasmid" evidence="1 2">
    <name>pHsw1</name>
</geneLocation>
<proteinExistence type="predicted"/>
<dbReference type="PATRIC" id="fig|1227739.3.peg.249"/>
<gene>
    <name evidence="1" type="ORF">Hsw_PA0229</name>
</gene>
<sequence>MPSPLSFSMNPFSLDQHIRNNIRLDHLKYGSGTTPAELKLDHIFNNVIDVDLDTPIYRLFGAKRFYQLLDEKQLALVNPSSWEDPFENFLLKARWELADGTPVNMASIRDRYYGQCWTLRRECDGLWQNYRGAATEENKAPYAFKVATTVRQLMNEFYDMSNPYHQLSYFLGKVRYRTDEEILNFFANDERLNTREQMANLRYTRTLLIKREAFSYEEEVRLIYSDSNSAEPGQPGPPPVHLVPVDLNRLFNYIELDPKMPLAEATQAAQRIAQAGYNGQVTQSSLYNNPNFIVRLSM</sequence>
<evidence type="ECO:0008006" key="3">
    <source>
        <dbReference type="Google" id="ProtNLM"/>
    </source>
</evidence>
<dbReference type="eggNOG" id="ENOG50332IA">
    <property type="taxonomic scope" value="Bacteria"/>
</dbReference>
<dbReference type="EMBL" id="CP007144">
    <property type="protein sequence ID" value="AHJ95562.1"/>
    <property type="molecule type" value="Genomic_DNA"/>
</dbReference>
<name>W8EV03_9BACT</name>
<organism evidence="1 2">
    <name type="scientific">Hymenobacter swuensis DY53</name>
    <dbReference type="NCBI Taxonomy" id="1227739"/>
    <lineage>
        <taxon>Bacteria</taxon>
        <taxon>Pseudomonadati</taxon>
        <taxon>Bacteroidota</taxon>
        <taxon>Cytophagia</taxon>
        <taxon>Cytophagales</taxon>
        <taxon>Hymenobacteraceae</taxon>
        <taxon>Hymenobacter</taxon>
    </lineage>
</organism>
<keyword evidence="1" id="KW-0614">Plasmid</keyword>
<dbReference type="AlphaFoldDB" id="W8EV03"/>
<accession>W8EV03</accession>
<evidence type="ECO:0000313" key="1">
    <source>
        <dbReference type="EMBL" id="AHJ95562.1"/>
    </source>
</evidence>
<dbReference type="HOGENOM" id="CLU_073012_0_0_10"/>
<keyword evidence="2" id="KW-1185">Reference proteome</keyword>
<protein>
    <recommendedName>
        <fullName evidence="3">DUF2971 domain-containing protein</fullName>
    </recommendedName>
</protein>
<evidence type="ECO:0000313" key="2">
    <source>
        <dbReference type="Proteomes" id="UP000019423"/>
    </source>
</evidence>
<dbReference type="KEGG" id="hsw:Hsw_PA0229"/>
<dbReference type="Proteomes" id="UP000019423">
    <property type="component" value="Plasmid pHsw1"/>
</dbReference>